<dbReference type="Proteomes" id="UP000483820">
    <property type="component" value="Chromosome V"/>
</dbReference>
<organism evidence="1 2">
    <name type="scientific">Caenorhabditis remanei</name>
    <name type="common">Caenorhabditis vulgaris</name>
    <dbReference type="NCBI Taxonomy" id="31234"/>
    <lineage>
        <taxon>Eukaryota</taxon>
        <taxon>Metazoa</taxon>
        <taxon>Ecdysozoa</taxon>
        <taxon>Nematoda</taxon>
        <taxon>Chromadorea</taxon>
        <taxon>Rhabditida</taxon>
        <taxon>Rhabditina</taxon>
        <taxon>Rhabditomorpha</taxon>
        <taxon>Rhabditoidea</taxon>
        <taxon>Rhabditidae</taxon>
        <taxon>Peloderinae</taxon>
        <taxon>Caenorhabditis</taxon>
    </lineage>
</organism>
<dbReference type="EMBL" id="WUAV01000005">
    <property type="protein sequence ID" value="KAF1753082.1"/>
    <property type="molecule type" value="Genomic_DNA"/>
</dbReference>
<name>A0A6A5GF10_CAERE</name>
<protein>
    <submittedName>
        <fullName evidence="1">Uncharacterized protein</fullName>
    </submittedName>
</protein>
<proteinExistence type="predicted"/>
<gene>
    <name evidence="1" type="ORF">GCK72_019638</name>
</gene>
<reference evidence="1 2" key="1">
    <citation type="submission" date="2019-12" db="EMBL/GenBank/DDBJ databases">
        <title>Chromosome-level assembly of the Caenorhabditis remanei genome.</title>
        <authorList>
            <person name="Teterina A.A."/>
            <person name="Willis J.H."/>
            <person name="Phillips P.C."/>
        </authorList>
    </citation>
    <scope>NUCLEOTIDE SEQUENCE [LARGE SCALE GENOMIC DNA]</scope>
    <source>
        <strain evidence="1 2">PX506</strain>
        <tissue evidence="1">Whole organism</tissue>
    </source>
</reference>
<comment type="caution">
    <text evidence="1">The sequence shown here is derived from an EMBL/GenBank/DDBJ whole genome shotgun (WGS) entry which is preliminary data.</text>
</comment>
<accession>A0A6A5GF10</accession>
<dbReference type="KEGG" id="crq:GCK72_019638"/>
<dbReference type="RefSeq" id="XP_053582045.1">
    <property type="nucleotide sequence ID" value="XM_053733132.1"/>
</dbReference>
<evidence type="ECO:0000313" key="2">
    <source>
        <dbReference type="Proteomes" id="UP000483820"/>
    </source>
</evidence>
<dbReference type="AlphaFoldDB" id="A0A6A5GF10"/>
<evidence type="ECO:0000313" key="1">
    <source>
        <dbReference type="EMBL" id="KAF1753082.1"/>
    </source>
</evidence>
<sequence>MVQNGARGVHRNPRSWRHRPLTTAFLKSAFFEYCFITYKDFNNAHEIPTFFGLPYFVDPNNTTVQRWSFKYPNSCKDNLLIVVRPNSQNIHFWFHFINQVHEFFAYSSEKESEITWCAAV</sequence>
<dbReference type="GeneID" id="78776824"/>
<dbReference type="CTD" id="78776824"/>